<protein>
    <submittedName>
        <fullName evidence="7">Glycerate dehydrogenase</fullName>
        <ecNumber evidence="7">1.1.1.29</ecNumber>
    </submittedName>
</protein>
<evidence type="ECO:0000256" key="2">
    <source>
        <dbReference type="ARBA" id="ARBA00023002"/>
    </source>
</evidence>
<dbReference type="Pfam" id="PF02826">
    <property type="entry name" value="2-Hacid_dh_C"/>
    <property type="match status" value="1"/>
</dbReference>
<dbReference type="PANTHER" id="PTHR43761:SF1">
    <property type="entry name" value="D-ISOMER SPECIFIC 2-HYDROXYACID DEHYDROGENASE CATALYTIC DOMAIN-CONTAINING PROTEIN-RELATED"/>
    <property type="match status" value="1"/>
</dbReference>
<dbReference type="PROSITE" id="PS00671">
    <property type="entry name" value="D_2_HYDROXYACID_DH_3"/>
    <property type="match status" value="1"/>
</dbReference>
<dbReference type="GO" id="GO:0003714">
    <property type="term" value="F:transcription corepressor activity"/>
    <property type="evidence" value="ECO:0007669"/>
    <property type="project" value="InterPro"/>
</dbReference>
<name>A0A6N8I4H3_9FIRM</name>
<evidence type="ECO:0000259" key="5">
    <source>
        <dbReference type="Pfam" id="PF00389"/>
    </source>
</evidence>
<evidence type="ECO:0000256" key="3">
    <source>
        <dbReference type="ARBA" id="ARBA00023027"/>
    </source>
</evidence>
<dbReference type="InterPro" id="IPR043322">
    <property type="entry name" value="CtBP"/>
</dbReference>
<dbReference type="SUPFAM" id="SSF51735">
    <property type="entry name" value="NAD(P)-binding Rossmann-fold domains"/>
    <property type="match status" value="1"/>
</dbReference>
<dbReference type="Proteomes" id="UP000469440">
    <property type="component" value="Unassembled WGS sequence"/>
</dbReference>
<dbReference type="InterPro" id="IPR029753">
    <property type="entry name" value="D-isomer_DH_CS"/>
</dbReference>
<keyword evidence="2 4" id="KW-0560">Oxidoreductase</keyword>
<dbReference type="GO" id="GO:0051287">
    <property type="term" value="F:NAD binding"/>
    <property type="evidence" value="ECO:0007669"/>
    <property type="project" value="InterPro"/>
</dbReference>
<keyword evidence="8" id="KW-1185">Reference proteome</keyword>
<comment type="similarity">
    <text evidence="1 4">Belongs to the D-isomer specific 2-hydroxyacid dehydrogenase family.</text>
</comment>
<keyword evidence="3" id="KW-0520">NAD</keyword>
<dbReference type="InterPro" id="IPR029752">
    <property type="entry name" value="D-isomer_DH_CS1"/>
</dbReference>
<dbReference type="FunFam" id="3.40.50.720:FF:000203">
    <property type="entry name" value="D-3-phosphoglycerate dehydrogenase (SerA)"/>
    <property type="match status" value="1"/>
</dbReference>
<organism evidence="7 8">
    <name type="scientific">Caproicibacter fermentans</name>
    <dbReference type="NCBI Taxonomy" id="2576756"/>
    <lineage>
        <taxon>Bacteria</taxon>
        <taxon>Bacillati</taxon>
        <taxon>Bacillota</taxon>
        <taxon>Clostridia</taxon>
        <taxon>Eubacteriales</taxon>
        <taxon>Acutalibacteraceae</taxon>
        <taxon>Caproicibacter</taxon>
    </lineage>
</organism>
<evidence type="ECO:0000313" key="7">
    <source>
        <dbReference type="EMBL" id="MVB12942.1"/>
    </source>
</evidence>
<dbReference type="EC" id="1.1.1.29" evidence="7"/>
<dbReference type="EMBL" id="VWXL01000108">
    <property type="protein sequence ID" value="MVB12942.1"/>
    <property type="molecule type" value="Genomic_DNA"/>
</dbReference>
<dbReference type="PROSITE" id="PS00065">
    <property type="entry name" value="D_2_HYDROXYACID_DH_1"/>
    <property type="match status" value="1"/>
</dbReference>
<accession>A0A6N8I4H3</accession>
<feature type="domain" description="D-isomer specific 2-hydroxyacid dehydrogenase catalytic" evidence="5">
    <location>
        <begin position="18"/>
        <end position="319"/>
    </location>
</feature>
<reference evidence="7 8" key="1">
    <citation type="submission" date="2019-09" db="EMBL/GenBank/DDBJ databases">
        <title>Genome sequence of Clostridium sp. EA1.</title>
        <authorList>
            <person name="Poehlein A."/>
            <person name="Bengelsdorf F.R."/>
            <person name="Daniel R."/>
        </authorList>
    </citation>
    <scope>NUCLEOTIDE SEQUENCE [LARGE SCALE GENOMIC DNA]</scope>
    <source>
        <strain evidence="7 8">EA1</strain>
    </source>
</reference>
<dbReference type="PANTHER" id="PTHR43761">
    <property type="entry name" value="D-ISOMER SPECIFIC 2-HYDROXYACID DEHYDROGENASE FAMILY PROTEIN (AFU_ORTHOLOGUE AFUA_1G13630)"/>
    <property type="match status" value="1"/>
</dbReference>
<dbReference type="InterPro" id="IPR006140">
    <property type="entry name" value="D-isomer_DH_NAD-bd"/>
</dbReference>
<proteinExistence type="inferred from homology"/>
<dbReference type="GO" id="GO:0008465">
    <property type="term" value="F:hydroxypyruvate reductase (NADH) activity"/>
    <property type="evidence" value="ECO:0007669"/>
    <property type="project" value="UniProtKB-EC"/>
</dbReference>
<dbReference type="InterPro" id="IPR036291">
    <property type="entry name" value="NAD(P)-bd_dom_sf"/>
</dbReference>
<dbReference type="Gene3D" id="3.40.50.720">
    <property type="entry name" value="NAD(P)-binding Rossmann-like Domain"/>
    <property type="match status" value="2"/>
</dbReference>
<evidence type="ECO:0000259" key="6">
    <source>
        <dbReference type="Pfam" id="PF02826"/>
    </source>
</evidence>
<dbReference type="InterPro" id="IPR006139">
    <property type="entry name" value="D-isomer_2_OHA_DH_cat_dom"/>
</dbReference>
<dbReference type="AlphaFoldDB" id="A0A6N8I4H3"/>
<dbReference type="InterPro" id="IPR050418">
    <property type="entry name" value="D-iso_2-hydroxyacid_DH_PdxB"/>
</dbReference>
<evidence type="ECO:0000256" key="4">
    <source>
        <dbReference type="RuleBase" id="RU003719"/>
    </source>
</evidence>
<evidence type="ECO:0000313" key="8">
    <source>
        <dbReference type="Proteomes" id="UP000469440"/>
    </source>
</evidence>
<comment type="caution">
    <text evidence="7">The sequence shown here is derived from an EMBL/GenBank/DDBJ whole genome shotgun (WGS) entry which is preliminary data.</text>
</comment>
<dbReference type="Pfam" id="PF00389">
    <property type="entry name" value="2-Hacid_dh"/>
    <property type="match status" value="1"/>
</dbReference>
<dbReference type="CDD" id="cd05299">
    <property type="entry name" value="CtBP_dh"/>
    <property type="match status" value="1"/>
</dbReference>
<feature type="domain" description="D-isomer specific 2-hydroxyacid dehydrogenase NAD-binding" evidence="6">
    <location>
        <begin position="110"/>
        <end position="287"/>
    </location>
</feature>
<gene>
    <name evidence="7" type="primary">hprA_3</name>
    <name evidence="7" type="ORF">CAFE_36940</name>
</gene>
<dbReference type="OrthoDB" id="9805416at2"/>
<dbReference type="RefSeq" id="WP_066644228.1">
    <property type="nucleotide sequence ID" value="NZ_VWXL01000108.1"/>
</dbReference>
<sequence>MENPKIIICDCDHKDVETERDVFKKSGFDFKWLHCKTEQEVIDQCQGAVCFLNQYAPMNETVFKAIPTLKMIVRYGVGVDNVDVPIATKYGVQVCNVPDYGTNEVADQALALMLSLVRKIHMIGNMTRKGIWDYQEAIPVKRLACSTVGIIGTGRIGVAFAKRVHTLGCKVIAYDVKYGQDGYSFPDFIGYKSMDEVLAQADILSLHCALTEQSKEMMNDAAFAKMKEGSYFINVARGGLVDEQALVQALSSGKLAGAGLDVVAHEPLSKGSPIFEFSNVVVTPHMGWYSKESAEELNRKCAEETVRFMNDEPVHYPINHI</sequence>
<evidence type="ECO:0000256" key="1">
    <source>
        <dbReference type="ARBA" id="ARBA00005854"/>
    </source>
</evidence>
<dbReference type="SUPFAM" id="SSF52283">
    <property type="entry name" value="Formate/glycerate dehydrogenase catalytic domain-like"/>
    <property type="match status" value="1"/>
</dbReference>